<reference evidence="2 3" key="1">
    <citation type="submission" date="2016-01" db="EMBL/GenBank/DDBJ databases">
        <title>Investigation of taxonomic status of Bacillus aminovorans.</title>
        <authorList>
            <person name="Verma A."/>
            <person name="Pal Y."/>
            <person name="Krishnamurthi S."/>
        </authorList>
    </citation>
    <scope>NUCLEOTIDE SEQUENCE [LARGE SCALE GENOMIC DNA]</scope>
    <source>
        <strain evidence="2 3">DSM 4337</strain>
    </source>
</reference>
<dbReference type="OrthoDB" id="1736525at2"/>
<dbReference type="Proteomes" id="UP000077271">
    <property type="component" value="Unassembled WGS sequence"/>
</dbReference>
<dbReference type="AlphaFoldDB" id="A0A177KPG0"/>
<comment type="caution">
    <text evidence="2">The sequence shown here is derived from an EMBL/GenBank/DDBJ whole genome shotgun (WGS) entry which is preliminary data.</text>
</comment>
<evidence type="ECO:0008006" key="4">
    <source>
        <dbReference type="Google" id="ProtNLM"/>
    </source>
</evidence>
<evidence type="ECO:0000313" key="2">
    <source>
        <dbReference type="EMBL" id="OAH54461.1"/>
    </source>
</evidence>
<dbReference type="EMBL" id="LQWZ01000033">
    <property type="protein sequence ID" value="OAH54461.1"/>
    <property type="molecule type" value="Genomic_DNA"/>
</dbReference>
<keyword evidence="1" id="KW-0732">Signal</keyword>
<dbReference type="RefSeq" id="WP_018394823.1">
    <property type="nucleotide sequence ID" value="NZ_LQWZ01000033.1"/>
</dbReference>
<dbReference type="PROSITE" id="PS51257">
    <property type="entry name" value="PROKAR_LIPOPROTEIN"/>
    <property type="match status" value="1"/>
</dbReference>
<protein>
    <recommendedName>
        <fullName evidence="4">S-layer protein</fullName>
    </recommendedName>
</protein>
<sequence length="501" mass="57693">MRKWYFILAVLILAGCKASSEAAPITESQIISIGNKSLLLEADHLSLKKESNPEGLDFIYKDTNYRYNVGNKAALTVKVRKMNNGDRFVMLRMSGEGTVTGKVQIPSADDYYFVDWTKNIPERVHDDVTGVDETKPPAGLFRYTNNREFINELVMSHTFTSRELNELYGSGRESTVRELLTEKNTLQHSKEGVEFTMTAGRGEISEQWFLLAEAPLFERTDNLNDWITFQQTNYKEVNNWFTVDGSLKKLPWSVEPFAKDGYGRHMGTLIEKEAIDRYFKYKERYFYNLTVQSAANVWSYRESKKDVIWKTEYTSTWLKKKYNITAPYVDTRHNELIVIYLHRIGKELGVPELEKALPEYSDYLLNLISIDNVVRAEKGYLPADYYSPQQGKQRIHASLNHALGEANMLIDAYHATGHKKYLLAVREIRGGIESVGSDWIRPNGDLWYQINRDGTFDGNDYEYLTLNDLEGHEKKWAALGGNPSPVLQKLIKSKKAYLKSR</sequence>
<feature type="signal peptide" evidence="1">
    <location>
        <begin position="1"/>
        <end position="22"/>
    </location>
</feature>
<organism evidence="2 3">
    <name type="scientific">Domibacillus aminovorans</name>
    <dbReference type="NCBI Taxonomy" id="29332"/>
    <lineage>
        <taxon>Bacteria</taxon>
        <taxon>Bacillati</taxon>
        <taxon>Bacillota</taxon>
        <taxon>Bacilli</taxon>
        <taxon>Bacillales</taxon>
        <taxon>Bacillaceae</taxon>
        <taxon>Domibacillus</taxon>
    </lineage>
</organism>
<proteinExistence type="predicted"/>
<accession>A0A177KPG0</accession>
<evidence type="ECO:0000256" key="1">
    <source>
        <dbReference type="SAM" id="SignalP"/>
    </source>
</evidence>
<evidence type="ECO:0000313" key="3">
    <source>
        <dbReference type="Proteomes" id="UP000077271"/>
    </source>
</evidence>
<feature type="chain" id="PRO_5008066251" description="S-layer protein" evidence="1">
    <location>
        <begin position="23"/>
        <end position="501"/>
    </location>
</feature>
<name>A0A177KPG0_9BACI</name>
<gene>
    <name evidence="2" type="ORF">AWH48_07635</name>
</gene>